<organism evidence="1 2">
    <name type="scientific">Aspergillus homomorphus (strain CBS 101889)</name>
    <dbReference type="NCBI Taxonomy" id="1450537"/>
    <lineage>
        <taxon>Eukaryota</taxon>
        <taxon>Fungi</taxon>
        <taxon>Dikarya</taxon>
        <taxon>Ascomycota</taxon>
        <taxon>Pezizomycotina</taxon>
        <taxon>Eurotiomycetes</taxon>
        <taxon>Eurotiomycetidae</taxon>
        <taxon>Eurotiales</taxon>
        <taxon>Aspergillaceae</taxon>
        <taxon>Aspergillus</taxon>
        <taxon>Aspergillus subgen. Circumdati</taxon>
    </lineage>
</organism>
<dbReference type="GeneID" id="37200761"/>
<dbReference type="AlphaFoldDB" id="A0A395HLJ5"/>
<evidence type="ECO:0000313" key="1">
    <source>
        <dbReference type="EMBL" id="RAL08812.1"/>
    </source>
</evidence>
<dbReference type="Proteomes" id="UP000248961">
    <property type="component" value="Unassembled WGS sequence"/>
</dbReference>
<evidence type="ECO:0000313" key="2">
    <source>
        <dbReference type="Proteomes" id="UP000248961"/>
    </source>
</evidence>
<gene>
    <name evidence="1" type="ORF">BO97DRAFT_417287</name>
</gene>
<sequence length="327" mass="37081">MEPLYKPNPSSAFIAAMAAQILDDVADISYVLWGELSVRLAGGTDPDGVEQYDKCSIVLKDADMGDAIRTLAWEGFQQCVPKEACPYAYGDARLEFEYHLHTRGPGKAHDGALLLYRKSRVLPDVHGVIVRAQQRQFGPGVPYLKSSDRHRVPARLGNQGTRVWRGLWPVRGPTTDVLADALLHMVVSDIADSDMTQASTEWPRLLGLLRDRPDRSRTVRPEYQALWTAWDAAADIREDSPLISLIDQVLRFLEAAEFDRAEHTNEHVKQEKVEDMEIDDVQEENPEQGGQQLGEIQEEWNDLLQNMMRDDLDQEVFWHHDPPPRGH</sequence>
<proteinExistence type="predicted"/>
<dbReference type="RefSeq" id="XP_025547966.1">
    <property type="nucleotide sequence ID" value="XM_025696472.1"/>
</dbReference>
<protein>
    <submittedName>
        <fullName evidence="1">Uncharacterized protein</fullName>
    </submittedName>
</protein>
<reference evidence="1 2" key="1">
    <citation type="submission" date="2018-02" db="EMBL/GenBank/DDBJ databases">
        <title>The genomes of Aspergillus section Nigri reveals drivers in fungal speciation.</title>
        <authorList>
            <consortium name="DOE Joint Genome Institute"/>
            <person name="Vesth T.C."/>
            <person name="Nybo J."/>
            <person name="Theobald S."/>
            <person name="Brandl J."/>
            <person name="Frisvad J.C."/>
            <person name="Nielsen K.F."/>
            <person name="Lyhne E.K."/>
            <person name="Kogle M.E."/>
            <person name="Kuo A."/>
            <person name="Riley R."/>
            <person name="Clum A."/>
            <person name="Nolan M."/>
            <person name="Lipzen A."/>
            <person name="Salamov A."/>
            <person name="Henrissat B."/>
            <person name="Wiebenga A."/>
            <person name="De vries R.P."/>
            <person name="Grigoriev I.V."/>
            <person name="Mortensen U.H."/>
            <person name="Andersen M.R."/>
            <person name="Baker S.E."/>
        </authorList>
    </citation>
    <scope>NUCLEOTIDE SEQUENCE [LARGE SCALE GENOMIC DNA]</scope>
    <source>
        <strain evidence="1 2">CBS 101889</strain>
    </source>
</reference>
<keyword evidence="2" id="KW-1185">Reference proteome</keyword>
<name>A0A395HLJ5_ASPHC</name>
<dbReference type="VEuPathDB" id="FungiDB:BO97DRAFT_417287"/>
<dbReference type="EMBL" id="KZ824309">
    <property type="protein sequence ID" value="RAL08812.1"/>
    <property type="molecule type" value="Genomic_DNA"/>
</dbReference>
<accession>A0A395HLJ5</accession>